<evidence type="ECO:0000313" key="2">
    <source>
        <dbReference type="Proteomes" id="UP001498469"/>
    </source>
</evidence>
<proteinExistence type="predicted"/>
<dbReference type="EMBL" id="JAZHFS010000062">
    <property type="protein sequence ID" value="MEF2115411.1"/>
    <property type="molecule type" value="Genomic_DNA"/>
</dbReference>
<dbReference type="RefSeq" id="WP_216252382.1">
    <property type="nucleotide sequence ID" value="NZ_JAZHFS010000062.1"/>
</dbReference>
<evidence type="ECO:0000313" key="1">
    <source>
        <dbReference type="EMBL" id="MEF2115411.1"/>
    </source>
</evidence>
<keyword evidence="2" id="KW-1185">Reference proteome</keyword>
<protein>
    <submittedName>
        <fullName evidence="1">Uncharacterized protein</fullName>
    </submittedName>
</protein>
<reference evidence="1 2" key="1">
    <citation type="submission" date="2023-11" db="EMBL/GenBank/DDBJ databases">
        <title>Draft genome sequence of a psychrophilic Clostridium strain from permafrost water brine.</title>
        <authorList>
            <person name="Shcherbakova V.A."/>
            <person name="Trubitsyn V.E."/>
            <person name="Zakharyuk A.G."/>
        </authorList>
    </citation>
    <scope>NUCLEOTIDE SEQUENCE [LARGE SCALE GENOMIC DNA]</scope>
    <source>
        <strain evidence="1 2">14F</strain>
    </source>
</reference>
<name>A0ABU7UVX6_9CLOT</name>
<dbReference type="Proteomes" id="UP001498469">
    <property type="component" value="Unassembled WGS sequence"/>
</dbReference>
<sequence>MILSRLERKIQDKEALAEGLAELKVISHEDEFDALERSSTTDDLPASKYAKMSCSLRNCC</sequence>
<accession>A0ABU7UVX6</accession>
<gene>
    <name evidence="1" type="ORF">SJI18_24385</name>
</gene>
<comment type="caution">
    <text evidence="1">The sequence shown here is derived from an EMBL/GenBank/DDBJ whole genome shotgun (WGS) entry which is preliminary data.</text>
</comment>
<organism evidence="1 2">
    <name type="scientific">Clostridium frigoriphilum</name>
    <dbReference type="NCBI Taxonomy" id="443253"/>
    <lineage>
        <taxon>Bacteria</taxon>
        <taxon>Bacillati</taxon>
        <taxon>Bacillota</taxon>
        <taxon>Clostridia</taxon>
        <taxon>Eubacteriales</taxon>
        <taxon>Clostridiaceae</taxon>
        <taxon>Clostridium</taxon>
    </lineage>
</organism>